<dbReference type="EMBL" id="CP092867">
    <property type="protein sequence ID" value="UYV68482.1"/>
    <property type="molecule type" value="Genomic_DNA"/>
</dbReference>
<dbReference type="Proteomes" id="UP001235939">
    <property type="component" value="Chromosome 05"/>
</dbReference>
<accession>A0ABY6KJ63</accession>
<gene>
    <name evidence="1" type="ORF">LAZ67_5004447</name>
</gene>
<name>A0ABY6KJ63_9ARAC</name>
<reference evidence="1 2" key="1">
    <citation type="submission" date="2022-01" db="EMBL/GenBank/DDBJ databases">
        <title>A chromosomal length assembly of Cordylochernes scorpioides.</title>
        <authorList>
            <person name="Zeh D."/>
            <person name="Zeh J."/>
        </authorList>
    </citation>
    <scope>NUCLEOTIDE SEQUENCE [LARGE SCALE GENOMIC DNA]</scope>
    <source>
        <strain evidence="1">IN4F17</strain>
        <tissue evidence="1">Whole Body</tissue>
    </source>
</reference>
<keyword evidence="2" id="KW-1185">Reference proteome</keyword>
<protein>
    <submittedName>
        <fullName evidence="1">Uncharacterized protein</fullName>
    </submittedName>
</protein>
<evidence type="ECO:0000313" key="1">
    <source>
        <dbReference type="EMBL" id="UYV68482.1"/>
    </source>
</evidence>
<sequence length="88" mass="10480">MKNKSLKGQRFEDLQEIKRAIKEWLRKQPQAYFQSGSTALPYWPISQLTVFRIMRFYLQGRRELHHLNEPQAFGISDVSGLRREATEQ</sequence>
<feature type="non-terminal residue" evidence="1">
    <location>
        <position position="1"/>
    </location>
</feature>
<proteinExistence type="predicted"/>
<evidence type="ECO:0000313" key="2">
    <source>
        <dbReference type="Proteomes" id="UP001235939"/>
    </source>
</evidence>
<organism evidence="1 2">
    <name type="scientific">Cordylochernes scorpioides</name>
    <dbReference type="NCBI Taxonomy" id="51811"/>
    <lineage>
        <taxon>Eukaryota</taxon>
        <taxon>Metazoa</taxon>
        <taxon>Ecdysozoa</taxon>
        <taxon>Arthropoda</taxon>
        <taxon>Chelicerata</taxon>
        <taxon>Arachnida</taxon>
        <taxon>Pseudoscorpiones</taxon>
        <taxon>Cheliferoidea</taxon>
        <taxon>Chernetidae</taxon>
        <taxon>Cordylochernes</taxon>
    </lineage>
</organism>